<keyword evidence="2" id="KW-0732">Signal</keyword>
<feature type="compositionally biased region" description="Polar residues" evidence="1">
    <location>
        <begin position="371"/>
        <end position="395"/>
    </location>
</feature>
<organism evidence="3 4">
    <name type="scientific">Varroa destructor</name>
    <name type="common">Honeybee mite</name>
    <dbReference type="NCBI Taxonomy" id="109461"/>
    <lineage>
        <taxon>Eukaryota</taxon>
        <taxon>Metazoa</taxon>
        <taxon>Ecdysozoa</taxon>
        <taxon>Arthropoda</taxon>
        <taxon>Chelicerata</taxon>
        <taxon>Arachnida</taxon>
        <taxon>Acari</taxon>
        <taxon>Parasitiformes</taxon>
        <taxon>Mesostigmata</taxon>
        <taxon>Gamasina</taxon>
        <taxon>Dermanyssoidea</taxon>
        <taxon>Varroidae</taxon>
        <taxon>Varroa</taxon>
    </lineage>
</organism>
<dbReference type="EnsemblMetazoa" id="XM_022797523">
    <property type="protein sequence ID" value="XP_022653258"/>
    <property type="gene ID" value="LOC111247010"/>
</dbReference>
<proteinExistence type="predicted"/>
<dbReference type="AlphaFoldDB" id="A0A7M7JJR8"/>
<feature type="chain" id="PRO_5029827743" evidence="2">
    <location>
        <begin position="20"/>
        <end position="395"/>
    </location>
</feature>
<feature type="region of interest" description="Disordered" evidence="1">
    <location>
        <begin position="326"/>
        <end position="395"/>
    </location>
</feature>
<dbReference type="Proteomes" id="UP000594260">
    <property type="component" value="Unplaced"/>
</dbReference>
<evidence type="ECO:0000313" key="3">
    <source>
        <dbReference type="EnsemblMetazoa" id="XP_022653258"/>
    </source>
</evidence>
<accession>A0A7M7JJR8</accession>
<dbReference type="InParanoid" id="A0A7M7JJR8"/>
<feature type="signal peptide" evidence="2">
    <location>
        <begin position="1"/>
        <end position="19"/>
    </location>
</feature>
<name>A0A7M7JJR8_VARDE</name>
<feature type="region of interest" description="Disordered" evidence="1">
    <location>
        <begin position="181"/>
        <end position="214"/>
    </location>
</feature>
<evidence type="ECO:0000256" key="1">
    <source>
        <dbReference type="SAM" id="MobiDB-lite"/>
    </source>
</evidence>
<feature type="compositionally biased region" description="Polar residues" evidence="1">
    <location>
        <begin position="185"/>
        <end position="199"/>
    </location>
</feature>
<sequence>MLPLGYGVILTVLATGVDSAALRSDEVYRAPYIGPSMLRPYVSSPKVHQKPVMPKHKDTQFVMEGFAELGSKAEANNALIKKLLIEVQSLIKQKAAADSIQSYLTSEAPSTTNASDTSTTDNATVKVAVSDGRKSTSTFVRNYNATTQVIADVAREDCVEMTTMEKTEDDAEASAKPVFEDNDDVMTTPNFVNDVQSPTEVPREDSNKAMTTEKPEDIAKGTAELARENSAKVKTIGKAKDDIKNTTEVSLENSAEVTTTDQLEDDIKSTLGVAREDSTEKIITEEITEVLADETEFDPTQSENQTRFSDERVTTIAWSTIELHSNTVTTEGTHEDQTEEGTRISKSTGVAVDAGSVMTKSGEMLHEDNNAKTSTDVPQMSNAVNGINATESKKK</sequence>
<dbReference type="RefSeq" id="XP_022653258.1">
    <property type="nucleotide sequence ID" value="XM_022797523.1"/>
</dbReference>
<evidence type="ECO:0000256" key="2">
    <source>
        <dbReference type="SAM" id="SignalP"/>
    </source>
</evidence>
<evidence type="ECO:0000313" key="4">
    <source>
        <dbReference type="Proteomes" id="UP000594260"/>
    </source>
</evidence>
<dbReference type="KEGG" id="vde:111247010"/>
<dbReference type="GeneID" id="111247010"/>
<feature type="compositionally biased region" description="Basic and acidic residues" evidence="1">
    <location>
        <begin position="201"/>
        <end position="214"/>
    </location>
</feature>
<reference evidence="3" key="1">
    <citation type="submission" date="2021-01" db="UniProtKB">
        <authorList>
            <consortium name="EnsemblMetazoa"/>
        </authorList>
    </citation>
    <scope>IDENTIFICATION</scope>
</reference>
<feature type="compositionally biased region" description="Basic and acidic residues" evidence="1">
    <location>
        <begin position="332"/>
        <end position="343"/>
    </location>
</feature>
<dbReference type="OrthoDB" id="10684980at2759"/>
<protein>
    <submittedName>
        <fullName evidence="3">Uncharacterized protein</fullName>
    </submittedName>
</protein>
<keyword evidence="4" id="KW-1185">Reference proteome</keyword>